<feature type="domain" description="EF-hand" evidence="8">
    <location>
        <begin position="120"/>
        <end position="151"/>
    </location>
</feature>
<gene>
    <name evidence="9" type="ORF">Pmani_026735</name>
</gene>
<dbReference type="PROSITE" id="PS50222">
    <property type="entry name" value="EF_HAND_2"/>
    <property type="match status" value="3"/>
</dbReference>
<organism evidence="9 10">
    <name type="scientific">Petrolisthes manimaculis</name>
    <dbReference type="NCBI Taxonomy" id="1843537"/>
    <lineage>
        <taxon>Eukaryota</taxon>
        <taxon>Metazoa</taxon>
        <taxon>Ecdysozoa</taxon>
        <taxon>Arthropoda</taxon>
        <taxon>Crustacea</taxon>
        <taxon>Multicrustacea</taxon>
        <taxon>Malacostraca</taxon>
        <taxon>Eumalacostraca</taxon>
        <taxon>Eucarida</taxon>
        <taxon>Decapoda</taxon>
        <taxon>Pleocyemata</taxon>
        <taxon>Anomura</taxon>
        <taxon>Galatheoidea</taxon>
        <taxon>Porcellanidae</taxon>
        <taxon>Petrolisthes</taxon>
    </lineage>
</organism>
<dbReference type="GO" id="GO:0005509">
    <property type="term" value="F:calcium ion binding"/>
    <property type="evidence" value="ECO:0007669"/>
    <property type="project" value="InterPro"/>
</dbReference>
<evidence type="ECO:0000256" key="2">
    <source>
        <dbReference type="ARBA" id="ARBA00022737"/>
    </source>
</evidence>
<dbReference type="InterPro" id="IPR018247">
    <property type="entry name" value="EF_Hand_1_Ca_BS"/>
</dbReference>
<dbReference type="AlphaFoldDB" id="A0AAE1TZU2"/>
<feature type="domain" description="EF-hand" evidence="8">
    <location>
        <begin position="84"/>
        <end position="119"/>
    </location>
</feature>
<dbReference type="Gene3D" id="1.10.238.10">
    <property type="entry name" value="EF-hand"/>
    <property type="match status" value="2"/>
</dbReference>
<keyword evidence="3" id="KW-0106">Calcium</keyword>
<evidence type="ECO:0000313" key="9">
    <source>
        <dbReference type="EMBL" id="KAK4301099.1"/>
    </source>
</evidence>
<dbReference type="EMBL" id="JAWZYT010002926">
    <property type="protein sequence ID" value="KAK4301099.1"/>
    <property type="molecule type" value="Genomic_DNA"/>
</dbReference>
<evidence type="ECO:0000256" key="4">
    <source>
        <dbReference type="ARBA" id="ARBA00022990"/>
    </source>
</evidence>
<dbReference type="CDD" id="cd00051">
    <property type="entry name" value="EFh"/>
    <property type="match status" value="1"/>
</dbReference>
<keyword evidence="4" id="KW-0007">Acetylation</keyword>
<dbReference type="Proteomes" id="UP001292094">
    <property type="component" value="Unassembled WGS sequence"/>
</dbReference>
<keyword evidence="5" id="KW-0514">Muscle protein</keyword>
<evidence type="ECO:0000256" key="1">
    <source>
        <dbReference type="ARBA" id="ARBA00022723"/>
    </source>
</evidence>
<comment type="function">
    <text evidence="6">Troponin is the central regulatory protein of striated muscle contraction. Tn consists of three components: Tn-I which is the inhibitor of actomyosin ATPase, Tn-T which contains the binding site for tropomyosin and Tn-C. The binding of calcium to Tn-C abolishes the inhibitory action of Tn on actin filaments.</text>
</comment>
<evidence type="ECO:0000256" key="7">
    <source>
        <dbReference type="ARBA" id="ARBA00038202"/>
    </source>
</evidence>
<dbReference type="GO" id="GO:0016460">
    <property type="term" value="C:myosin II complex"/>
    <property type="evidence" value="ECO:0007669"/>
    <property type="project" value="TreeGrafter"/>
</dbReference>
<proteinExistence type="inferred from homology"/>
<dbReference type="InterPro" id="IPR050230">
    <property type="entry name" value="CALM/Myosin/TropC-like"/>
</dbReference>
<dbReference type="Pfam" id="PF13499">
    <property type="entry name" value="EF-hand_7"/>
    <property type="match status" value="2"/>
</dbReference>
<dbReference type="SUPFAM" id="SSF47473">
    <property type="entry name" value="EF-hand"/>
    <property type="match status" value="1"/>
</dbReference>
<comment type="similarity">
    <text evidence="7">Belongs to the troponin C family.</text>
</comment>
<keyword evidence="10" id="KW-1185">Reference proteome</keyword>
<dbReference type="PANTHER" id="PTHR23048:SF0">
    <property type="entry name" value="CALMODULIN LIKE 3"/>
    <property type="match status" value="1"/>
</dbReference>
<dbReference type="InterPro" id="IPR011992">
    <property type="entry name" value="EF-hand-dom_pair"/>
</dbReference>
<sequence length="151" mass="17110">MNDETKLMLRKAFAMFDENKTGFIQTDKLMGILGDLGQSVDPDELRNAIKETDLDGVAESEGKINFDQFVSVVGCFMQDEDDEAMAEELREAFRMYDKEGNGYITTQTLKEILKELDNKLSDDDLDNIVEEIDEDGSGTVDFDEFMEMMTG</sequence>
<accession>A0AAE1TZU2</accession>
<feature type="domain" description="EF-hand" evidence="8">
    <location>
        <begin position="4"/>
        <end position="39"/>
    </location>
</feature>
<reference evidence="9" key="1">
    <citation type="submission" date="2023-11" db="EMBL/GenBank/DDBJ databases">
        <title>Genome assemblies of two species of porcelain crab, Petrolisthes cinctipes and Petrolisthes manimaculis (Anomura: Porcellanidae).</title>
        <authorList>
            <person name="Angst P."/>
        </authorList>
    </citation>
    <scope>NUCLEOTIDE SEQUENCE</scope>
    <source>
        <strain evidence="9">PB745_02</strain>
        <tissue evidence="9">Gill</tissue>
    </source>
</reference>
<dbReference type="PROSITE" id="PS00018">
    <property type="entry name" value="EF_HAND_1"/>
    <property type="match status" value="1"/>
</dbReference>
<evidence type="ECO:0000313" key="10">
    <source>
        <dbReference type="Proteomes" id="UP001292094"/>
    </source>
</evidence>
<comment type="caution">
    <text evidence="9">The sequence shown here is derived from an EMBL/GenBank/DDBJ whole genome shotgun (WGS) entry which is preliminary data.</text>
</comment>
<evidence type="ECO:0000256" key="6">
    <source>
        <dbReference type="ARBA" id="ARBA00037722"/>
    </source>
</evidence>
<dbReference type="PANTHER" id="PTHR23048">
    <property type="entry name" value="MYOSIN LIGHT CHAIN 1, 3"/>
    <property type="match status" value="1"/>
</dbReference>
<dbReference type="InterPro" id="IPR002048">
    <property type="entry name" value="EF_hand_dom"/>
</dbReference>
<dbReference type="FunFam" id="1.10.238.10:FF:000103">
    <property type="entry name" value="Troponin C Ib"/>
    <property type="match status" value="1"/>
</dbReference>
<protein>
    <recommendedName>
        <fullName evidence="8">EF-hand domain-containing protein</fullName>
    </recommendedName>
</protein>
<evidence type="ECO:0000256" key="5">
    <source>
        <dbReference type="ARBA" id="ARBA00023179"/>
    </source>
</evidence>
<evidence type="ECO:0000256" key="3">
    <source>
        <dbReference type="ARBA" id="ARBA00022837"/>
    </source>
</evidence>
<evidence type="ECO:0000259" key="8">
    <source>
        <dbReference type="PROSITE" id="PS50222"/>
    </source>
</evidence>
<keyword evidence="2" id="KW-0677">Repeat</keyword>
<name>A0AAE1TZU2_9EUCA</name>
<dbReference type="SMART" id="SM00054">
    <property type="entry name" value="EFh"/>
    <property type="match status" value="4"/>
</dbReference>
<keyword evidence="1" id="KW-0479">Metal-binding</keyword>